<evidence type="ECO:0000256" key="8">
    <source>
        <dbReference type="RuleBase" id="RU000461"/>
    </source>
</evidence>
<keyword evidence="9" id="KW-1133">Transmembrane helix</keyword>
<evidence type="ECO:0000313" key="10">
    <source>
        <dbReference type="EMBL" id="MBW80591.1"/>
    </source>
</evidence>
<evidence type="ECO:0000256" key="9">
    <source>
        <dbReference type="SAM" id="Phobius"/>
    </source>
</evidence>
<feature type="binding site" description="axial binding residue" evidence="7">
    <location>
        <position position="455"/>
    </location>
    <ligand>
        <name>heme</name>
        <dbReference type="ChEBI" id="CHEBI:30413"/>
    </ligand>
    <ligandPart>
        <name>Fe</name>
        <dbReference type="ChEBI" id="CHEBI:18248"/>
    </ligandPart>
</feature>
<dbReference type="AlphaFoldDB" id="A0A2P2IHB7"/>
<dbReference type="InterPro" id="IPR001128">
    <property type="entry name" value="Cyt_P450"/>
</dbReference>
<keyword evidence="3 7" id="KW-0349">Heme</keyword>
<keyword evidence="5 8" id="KW-0560">Oxidoreductase</keyword>
<evidence type="ECO:0000256" key="1">
    <source>
        <dbReference type="ARBA" id="ARBA00001971"/>
    </source>
</evidence>
<evidence type="ECO:0000256" key="2">
    <source>
        <dbReference type="ARBA" id="ARBA00010617"/>
    </source>
</evidence>
<evidence type="ECO:0000256" key="4">
    <source>
        <dbReference type="ARBA" id="ARBA00022723"/>
    </source>
</evidence>
<evidence type="ECO:0000256" key="5">
    <source>
        <dbReference type="ARBA" id="ARBA00023002"/>
    </source>
</evidence>
<organism evidence="10">
    <name type="scientific">Rhizophora mucronata</name>
    <name type="common">Asiatic mangrove</name>
    <dbReference type="NCBI Taxonomy" id="61149"/>
    <lineage>
        <taxon>Eukaryota</taxon>
        <taxon>Viridiplantae</taxon>
        <taxon>Streptophyta</taxon>
        <taxon>Embryophyta</taxon>
        <taxon>Tracheophyta</taxon>
        <taxon>Spermatophyta</taxon>
        <taxon>Magnoliopsida</taxon>
        <taxon>eudicotyledons</taxon>
        <taxon>Gunneridae</taxon>
        <taxon>Pentapetalae</taxon>
        <taxon>rosids</taxon>
        <taxon>fabids</taxon>
        <taxon>Malpighiales</taxon>
        <taxon>Rhizophoraceae</taxon>
        <taxon>Rhizophora</taxon>
    </lineage>
</organism>
<reference evidence="10" key="1">
    <citation type="submission" date="2018-02" db="EMBL/GenBank/DDBJ databases">
        <title>Rhizophora mucronata_Transcriptome.</title>
        <authorList>
            <person name="Meera S.P."/>
            <person name="Sreeshan A."/>
            <person name="Augustine A."/>
        </authorList>
    </citation>
    <scope>NUCLEOTIDE SEQUENCE</scope>
    <source>
        <tissue evidence="10">Leaf</tissue>
    </source>
</reference>
<dbReference type="EMBL" id="GGEC01000108">
    <property type="protein sequence ID" value="MBW80591.1"/>
    <property type="molecule type" value="Transcribed_RNA"/>
</dbReference>
<dbReference type="Pfam" id="PF00067">
    <property type="entry name" value="p450"/>
    <property type="match status" value="1"/>
</dbReference>
<dbReference type="SUPFAM" id="SSF48264">
    <property type="entry name" value="Cytochrome P450"/>
    <property type="match status" value="1"/>
</dbReference>
<dbReference type="GO" id="GO:0005506">
    <property type="term" value="F:iron ion binding"/>
    <property type="evidence" value="ECO:0007669"/>
    <property type="project" value="InterPro"/>
</dbReference>
<accession>A0A2P2IHB7</accession>
<dbReference type="PRINTS" id="PR00385">
    <property type="entry name" value="P450"/>
</dbReference>
<dbReference type="PROSITE" id="PS00086">
    <property type="entry name" value="CYTOCHROME_P450"/>
    <property type="match status" value="1"/>
</dbReference>
<dbReference type="FunFam" id="1.10.630.10:FF:000007">
    <property type="entry name" value="Cytochrome P450 76C4"/>
    <property type="match status" value="1"/>
</dbReference>
<keyword evidence="4 7" id="KW-0479">Metal-binding</keyword>
<comment type="cofactor">
    <cofactor evidence="1 7">
        <name>heme</name>
        <dbReference type="ChEBI" id="CHEBI:30413"/>
    </cofactor>
</comment>
<feature type="transmembrane region" description="Helical" evidence="9">
    <location>
        <begin position="20"/>
        <end position="40"/>
    </location>
</feature>
<proteinExistence type="inferred from homology"/>
<dbReference type="InterPro" id="IPR002401">
    <property type="entry name" value="Cyt_P450_E_grp-I"/>
</dbReference>
<evidence type="ECO:0000256" key="6">
    <source>
        <dbReference type="ARBA" id="ARBA00023004"/>
    </source>
</evidence>
<dbReference type="InterPro" id="IPR017972">
    <property type="entry name" value="Cyt_P450_CS"/>
</dbReference>
<dbReference type="GO" id="GO:0016705">
    <property type="term" value="F:oxidoreductase activity, acting on paired donors, with incorporation or reduction of molecular oxygen"/>
    <property type="evidence" value="ECO:0007669"/>
    <property type="project" value="InterPro"/>
</dbReference>
<evidence type="ECO:0000256" key="7">
    <source>
        <dbReference type="PIRSR" id="PIRSR602401-1"/>
    </source>
</evidence>
<dbReference type="CDD" id="cd11073">
    <property type="entry name" value="CYP76-like"/>
    <property type="match status" value="1"/>
</dbReference>
<dbReference type="Gene3D" id="1.10.630.10">
    <property type="entry name" value="Cytochrome P450"/>
    <property type="match status" value="1"/>
</dbReference>
<protein>
    <submittedName>
        <fullName evidence="10">Putative S-N-methylcoclaurine 3'-hydroxylase isozyme 2</fullName>
    </submittedName>
</protein>
<sequence>MAKSSRQTMGQTTARELLNFSPLSCFLTTLLLAFTFIIIFKHFSSLSSKRQRIPPGPKPWPIIGNIFHLGNKPYISMANFARVHGPLISLRLGTQLLVVGSSPKAAAEILRTNDRLLSGRQVPKVAPYEPQFMDRIALIWSSDCSDRWSFLRGLCKSELFSSKAIESQARLREMKVAEMVDFLASREGKIVNIGEAVFAAVFNTMGNLLFSRDLINLKDGVLSSKLKSLVWKMLELGATPNISDFYPMLAPLDLQGLKRTTSRCIHGMFATWAEHIKERRESRNNNFQKADFLDVCLANGFDNDQINWLLFELITAGTDTAATTVEWAMAELLKNREVMKKAREELQKEIDCSNSLIESHVTQLPYLNACVKETFRLHPPAPLLVPHRALETCEVMGYTIPKDSKVMVNVWAIGRDSSLWEDPLSFNPERFLGSNLNFKGHDYELLPFGAGRRICPGLPMATVQVHLILASLIHCFDWSLPVGEDPSKLDMNEKFGITLQKEQPLLFVPKRVV</sequence>
<name>A0A2P2IHB7_RHIMU</name>
<keyword evidence="6 7" id="KW-0408">Iron</keyword>
<dbReference type="GO" id="GO:0004497">
    <property type="term" value="F:monooxygenase activity"/>
    <property type="evidence" value="ECO:0007669"/>
    <property type="project" value="UniProtKB-KW"/>
</dbReference>
<dbReference type="PANTHER" id="PTHR47950">
    <property type="entry name" value="CYTOCHROME P450, FAMILY 76, SUBFAMILY C, POLYPEPTIDE 5-RELATED"/>
    <property type="match status" value="1"/>
</dbReference>
<evidence type="ECO:0000256" key="3">
    <source>
        <dbReference type="ARBA" id="ARBA00022617"/>
    </source>
</evidence>
<dbReference type="InterPro" id="IPR036396">
    <property type="entry name" value="Cyt_P450_sf"/>
</dbReference>
<dbReference type="PANTHER" id="PTHR47950:SF49">
    <property type="entry name" value="CYTOCHROME P450"/>
    <property type="match status" value="1"/>
</dbReference>
<keyword evidence="8" id="KW-0503">Monooxygenase</keyword>
<keyword evidence="9" id="KW-0472">Membrane</keyword>
<keyword evidence="9" id="KW-0812">Transmembrane</keyword>
<comment type="similarity">
    <text evidence="2 8">Belongs to the cytochrome P450 family.</text>
</comment>
<dbReference type="GO" id="GO:0020037">
    <property type="term" value="F:heme binding"/>
    <property type="evidence" value="ECO:0007669"/>
    <property type="project" value="InterPro"/>
</dbReference>
<dbReference type="PRINTS" id="PR00463">
    <property type="entry name" value="EP450I"/>
</dbReference>